<accession>A0ABP5EI06</accession>
<comment type="caution">
    <text evidence="2">The sequence shown here is derived from an EMBL/GenBank/DDBJ whole genome shotgun (WGS) entry which is preliminary data.</text>
</comment>
<evidence type="ECO:0000256" key="1">
    <source>
        <dbReference type="SAM" id="Phobius"/>
    </source>
</evidence>
<feature type="transmembrane region" description="Helical" evidence="1">
    <location>
        <begin position="71"/>
        <end position="91"/>
    </location>
</feature>
<dbReference type="Proteomes" id="UP001500326">
    <property type="component" value="Unassembled WGS sequence"/>
</dbReference>
<dbReference type="EMBL" id="BAAAOH010000001">
    <property type="protein sequence ID" value="GAA1997018.1"/>
    <property type="molecule type" value="Genomic_DNA"/>
</dbReference>
<proteinExistence type="predicted"/>
<keyword evidence="3" id="KW-1185">Reference proteome</keyword>
<name>A0ABP5EI06_9MICO</name>
<reference evidence="3" key="1">
    <citation type="journal article" date="2019" name="Int. J. Syst. Evol. Microbiol.">
        <title>The Global Catalogue of Microorganisms (GCM) 10K type strain sequencing project: providing services to taxonomists for standard genome sequencing and annotation.</title>
        <authorList>
            <consortium name="The Broad Institute Genomics Platform"/>
            <consortium name="The Broad Institute Genome Sequencing Center for Infectious Disease"/>
            <person name="Wu L."/>
            <person name="Ma J."/>
        </authorList>
    </citation>
    <scope>NUCLEOTIDE SEQUENCE [LARGE SCALE GENOMIC DNA]</scope>
    <source>
        <strain evidence="3">JCM 14902</strain>
    </source>
</reference>
<keyword evidence="1" id="KW-1133">Transmembrane helix</keyword>
<sequence>MVVTLPAALAAGIRHLRRYLNADESRQRQFWRDYLKALSGGLAVGLGASAMAVILVADILLANLSSLPGGVIFAAVGWIGLIAVGVSVLMGSACWNPDAGWAGAVRAIPTKVWIDPVGSLSLGSTVIFVGVATWALVPMILPSLGLAVLAVVAIPERRSRRFSSTDRSSLTFAMTSPRLRAGRNVDGNHS</sequence>
<evidence type="ECO:0000313" key="2">
    <source>
        <dbReference type="EMBL" id="GAA1997018.1"/>
    </source>
</evidence>
<gene>
    <name evidence="2" type="ORF">GCM10009777_37570</name>
</gene>
<feature type="transmembrane region" description="Helical" evidence="1">
    <location>
        <begin position="126"/>
        <end position="154"/>
    </location>
</feature>
<keyword evidence="1" id="KW-0812">Transmembrane</keyword>
<organism evidence="2 3">
    <name type="scientific">Microbacterium pumilum</name>
    <dbReference type="NCBI Taxonomy" id="344165"/>
    <lineage>
        <taxon>Bacteria</taxon>
        <taxon>Bacillati</taxon>
        <taxon>Actinomycetota</taxon>
        <taxon>Actinomycetes</taxon>
        <taxon>Micrococcales</taxon>
        <taxon>Microbacteriaceae</taxon>
        <taxon>Microbacterium</taxon>
    </lineage>
</organism>
<protein>
    <submittedName>
        <fullName evidence="2">Uncharacterized protein</fullName>
    </submittedName>
</protein>
<evidence type="ECO:0000313" key="3">
    <source>
        <dbReference type="Proteomes" id="UP001500326"/>
    </source>
</evidence>
<keyword evidence="1" id="KW-0472">Membrane</keyword>
<feature type="transmembrane region" description="Helical" evidence="1">
    <location>
        <begin position="38"/>
        <end position="64"/>
    </location>
</feature>
<dbReference type="RefSeq" id="WP_344065983.1">
    <property type="nucleotide sequence ID" value="NZ_BAAAOH010000001.1"/>
</dbReference>